<feature type="chain" id="PRO_5021208404" description="DUF4177 domain-containing protein" evidence="1">
    <location>
        <begin position="20"/>
        <end position="119"/>
    </location>
</feature>
<protein>
    <recommendedName>
        <fullName evidence="4">DUF4177 domain-containing protein</fullName>
    </recommendedName>
</protein>
<dbReference type="AlphaFoldDB" id="A0A4Z0QAJ0"/>
<dbReference type="EMBL" id="SRMB01000002">
    <property type="protein sequence ID" value="TGE27040.1"/>
    <property type="molecule type" value="Genomic_DNA"/>
</dbReference>
<gene>
    <name evidence="2" type="ORF">E5K02_11585</name>
</gene>
<keyword evidence="1" id="KW-0732">Signal</keyword>
<dbReference type="Proteomes" id="UP000298471">
    <property type="component" value="Unassembled WGS sequence"/>
</dbReference>
<proteinExistence type="predicted"/>
<comment type="caution">
    <text evidence="2">The sequence shown here is derived from an EMBL/GenBank/DDBJ whole genome shotgun (WGS) entry which is preliminary data.</text>
</comment>
<dbReference type="OrthoDB" id="885850at2"/>
<keyword evidence="3" id="KW-1185">Reference proteome</keyword>
<evidence type="ECO:0000313" key="2">
    <source>
        <dbReference type="EMBL" id="TGE27040.1"/>
    </source>
</evidence>
<reference evidence="2 3" key="1">
    <citation type="submission" date="2019-04" db="EMBL/GenBank/DDBJ databases">
        <authorList>
            <person name="Feng G."/>
            <person name="Zhang J."/>
            <person name="Zhu H."/>
        </authorList>
    </citation>
    <scope>NUCLEOTIDE SEQUENCE [LARGE SCALE GENOMIC DNA]</scope>
    <source>
        <strain evidence="2 3">9PBR-1</strain>
    </source>
</reference>
<name>A0A4Z0QAJ0_9BACT</name>
<evidence type="ECO:0008006" key="4">
    <source>
        <dbReference type="Google" id="ProtNLM"/>
    </source>
</evidence>
<feature type="signal peptide" evidence="1">
    <location>
        <begin position="1"/>
        <end position="19"/>
    </location>
</feature>
<dbReference type="RefSeq" id="WP_135394967.1">
    <property type="nucleotide sequence ID" value="NZ_SRMB01000002.1"/>
</dbReference>
<sequence length="119" mass="13040">MRNVFFVSALLLVALGSWAFYPRSGAAGGYMQVSMYAGSGKPVLVTISPSGEVTEEKLTTKAKGDYKYQALLLVKLNELRSQGWTVVDMQQTETSTPNLNYPLLGPDVVSSATYLLERR</sequence>
<evidence type="ECO:0000256" key="1">
    <source>
        <dbReference type="SAM" id="SignalP"/>
    </source>
</evidence>
<organism evidence="2 3">
    <name type="scientific">Hymenobacter metallicola</name>
    <dbReference type="NCBI Taxonomy" id="2563114"/>
    <lineage>
        <taxon>Bacteria</taxon>
        <taxon>Pseudomonadati</taxon>
        <taxon>Bacteroidota</taxon>
        <taxon>Cytophagia</taxon>
        <taxon>Cytophagales</taxon>
        <taxon>Hymenobacteraceae</taxon>
        <taxon>Hymenobacter</taxon>
    </lineage>
</organism>
<evidence type="ECO:0000313" key="3">
    <source>
        <dbReference type="Proteomes" id="UP000298471"/>
    </source>
</evidence>
<accession>A0A4Z0QAJ0</accession>